<keyword evidence="1" id="KW-0595">Phospholipid degradation</keyword>
<comment type="subcellular location">
    <subcellularLocation>
        <location evidence="1">Cell inner membrane</location>
        <topology evidence="1">Multi-pass membrane protein</topology>
    </subcellularLocation>
</comment>
<proteinExistence type="predicted"/>
<dbReference type="OrthoDB" id="9804091at2"/>
<dbReference type="GO" id="GO:0009395">
    <property type="term" value="P:phospholipid catabolic process"/>
    <property type="evidence" value="ECO:0007669"/>
    <property type="project" value="UniProtKB-KW"/>
</dbReference>
<dbReference type="GO" id="GO:0006655">
    <property type="term" value="P:phosphatidylglycerol biosynthetic process"/>
    <property type="evidence" value="ECO:0007669"/>
    <property type="project" value="UniProtKB-UniPathway"/>
</dbReference>
<keyword evidence="5" id="KW-1185">Reference proteome</keyword>
<keyword evidence="1" id="KW-0443">Lipid metabolism</keyword>
<dbReference type="GO" id="GO:0008962">
    <property type="term" value="F:phosphatidylglycerophosphatase activity"/>
    <property type="evidence" value="ECO:0007669"/>
    <property type="project" value="UniProtKB-EC"/>
</dbReference>
<dbReference type="SUPFAM" id="SSF101307">
    <property type="entry name" value="YutG-like"/>
    <property type="match status" value="1"/>
</dbReference>
<comment type="function">
    <text evidence="1">Lipid phosphatase which dephosphorylates phosphatidylglycerophosphate (PGP) to phosphatidylglycerol (PG).</text>
</comment>
<keyword evidence="1" id="KW-0460">Magnesium</keyword>
<keyword evidence="1" id="KW-1208">Phospholipid metabolism</keyword>
<dbReference type="PANTHER" id="PTHR36305:SF1">
    <property type="entry name" value="PHOSPHATIDYLGLYCEROPHOSPHATASE A"/>
    <property type="match status" value="1"/>
</dbReference>
<organism evidence="4 5">
    <name type="scientific">Ruminobacter amylophilus</name>
    <dbReference type="NCBI Taxonomy" id="867"/>
    <lineage>
        <taxon>Bacteria</taxon>
        <taxon>Pseudomonadati</taxon>
        <taxon>Pseudomonadota</taxon>
        <taxon>Gammaproteobacteria</taxon>
        <taxon>Aeromonadales</taxon>
        <taxon>Succinivibrionaceae</taxon>
        <taxon>Ruminobacter</taxon>
    </lineage>
</organism>
<evidence type="ECO:0000313" key="5">
    <source>
        <dbReference type="Proteomes" id="UP000243745"/>
    </source>
</evidence>
<comment type="catalytic activity">
    <reaction evidence="1">
        <text>a 1,2-diacyl-sn-glycero-3-phospho-(1'-sn-glycero-3'-phosphate) + H2O = a 1,2-diacyl-sn-glycero-3-phospho-(1'-sn-glycerol) + phosphate</text>
        <dbReference type="Rhea" id="RHEA:33751"/>
        <dbReference type="ChEBI" id="CHEBI:15377"/>
        <dbReference type="ChEBI" id="CHEBI:43474"/>
        <dbReference type="ChEBI" id="CHEBI:60110"/>
        <dbReference type="ChEBI" id="CHEBI:64716"/>
        <dbReference type="EC" id="3.1.3.27"/>
    </reaction>
</comment>
<name>A0A662ZIV6_9GAMM</name>
<dbReference type="InterPro" id="IPR026037">
    <property type="entry name" value="PgpA"/>
</dbReference>
<keyword evidence="1" id="KW-0997">Cell inner membrane</keyword>
<keyword evidence="1" id="KW-0479">Metal-binding</keyword>
<reference evidence="4 5" key="1">
    <citation type="submission" date="2016-10" db="EMBL/GenBank/DDBJ databases">
        <authorList>
            <person name="Varghese N."/>
            <person name="Submissions S."/>
        </authorList>
    </citation>
    <scope>NUCLEOTIDE SEQUENCE [LARGE SCALE GENOMIC DNA]</scope>
    <source>
        <strain evidence="4 5">DSM 1361</strain>
    </source>
</reference>
<keyword evidence="1 2" id="KW-0812">Transmembrane</keyword>
<dbReference type="PIRSF" id="PIRSF006162">
    <property type="entry name" value="PgpA"/>
    <property type="match status" value="1"/>
</dbReference>
<keyword evidence="1" id="KW-0442">Lipid degradation</keyword>
<gene>
    <name evidence="4" type="ORF">SAMN02910344_01806</name>
</gene>
<dbReference type="GO" id="GO:0005886">
    <property type="term" value="C:plasma membrane"/>
    <property type="evidence" value="ECO:0007669"/>
    <property type="project" value="UniProtKB-SubCell"/>
</dbReference>
<feature type="transmembrane region" description="Helical" evidence="2">
    <location>
        <begin position="73"/>
        <end position="91"/>
    </location>
</feature>
<keyword evidence="1 2" id="KW-0472">Membrane</keyword>
<accession>A0A662ZIV6</accession>
<dbReference type="InterPro" id="IPR007686">
    <property type="entry name" value="YutG/PgpA"/>
</dbReference>
<dbReference type="PANTHER" id="PTHR36305">
    <property type="entry name" value="PHOSPHATIDYLGLYCEROPHOSPHATASE A"/>
    <property type="match status" value="1"/>
</dbReference>
<dbReference type="EC" id="3.1.3.27" evidence="1"/>
<comment type="cofactor">
    <cofactor evidence="1">
        <name>Mg(2+)</name>
        <dbReference type="ChEBI" id="CHEBI:18420"/>
    </cofactor>
</comment>
<dbReference type="AlphaFoldDB" id="A0A662ZIV6"/>
<dbReference type="EMBL" id="FOXF01000040">
    <property type="protein sequence ID" value="SFP58994.1"/>
    <property type="molecule type" value="Genomic_DNA"/>
</dbReference>
<sequence>MTEGSNQVNDKPFKSDKTKLGYINLANPVHLLATAFGLSLKASRPGTITSLASVPLCIVFVSLDWYIKFPLLVLMILISVYICTSLIKLIGMTNKHRIVFDDFVGMLVTCCCLTEWYYVVIAFFTFRFVDMLKPWPISLMFRHLPEGLCIAIDDVIIGIYSLLILMTLQYVIFEPMMSL</sequence>
<dbReference type="InterPro" id="IPR036681">
    <property type="entry name" value="PgpA-like_sf"/>
</dbReference>
<keyword evidence="2" id="KW-1133">Transmembrane helix</keyword>
<dbReference type="Proteomes" id="UP000243745">
    <property type="component" value="Unassembled WGS sequence"/>
</dbReference>
<evidence type="ECO:0000256" key="2">
    <source>
        <dbReference type="SAM" id="Phobius"/>
    </source>
</evidence>
<feature type="transmembrane region" description="Helical" evidence="2">
    <location>
        <begin position="20"/>
        <end position="40"/>
    </location>
</feature>
<evidence type="ECO:0000256" key="1">
    <source>
        <dbReference type="PIRNR" id="PIRNR006162"/>
    </source>
</evidence>
<keyword evidence="1" id="KW-1003">Cell membrane</keyword>
<evidence type="ECO:0000313" key="4">
    <source>
        <dbReference type="EMBL" id="SFP58994.1"/>
    </source>
</evidence>
<dbReference type="RefSeq" id="WP_051621980.1">
    <property type="nucleotide sequence ID" value="NZ_FOXF01000040.1"/>
</dbReference>
<dbReference type="CDD" id="cd06971">
    <property type="entry name" value="PgpA"/>
    <property type="match status" value="1"/>
</dbReference>
<feature type="domain" description="YutG/PgpA" evidence="3">
    <location>
        <begin position="32"/>
        <end position="168"/>
    </location>
</feature>
<evidence type="ECO:0000259" key="3">
    <source>
        <dbReference type="Pfam" id="PF04608"/>
    </source>
</evidence>
<protein>
    <recommendedName>
        <fullName evidence="1">Phosphatidylglycerophosphatase A</fullName>
        <ecNumber evidence="1">3.1.3.27</ecNumber>
    </recommendedName>
    <alternativeName>
        <fullName evidence="1">Phosphatidylglycerolphosphate phosphatase A</fullName>
    </alternativeName>
</protein>
<dbReference type="Pfam" id="PF04608">
    <property type="entry name" value="PgpA"/>
    <property type="match status" value="1"/>
</dbReference>
<keyword evidence="1" id="KW-0378">Hydrolase</keyword>
<dbReference type="GO" id="GO:0046872">
    <property type="term" value="F:metal ion binding"/>
    <property type="evidence" value="ECO:0007669"/>
    <property type="project" value="UniProtKB-KW"/>
</dbReference>
<feature type="transmembrane region" description="Helical" evidence="2">
    <location>
        <begin position="103"/>
        <end position="128"/>
    </location>
</feature>
<feature type="transmembrane region" description="Helical" evidence="2">
    <location>
        <begin position="148"/>
        <end position="173"/>
    </location>
</feature>
<comment type="pathway">
    <text evidence="1">Phospholipid metabolism; phosphatidylglycerol biosynthesis; phosphatidylglycerol from CDP-diacylglycerol: step 2/2.</text>
</comment>
<dbReference type="UniPathway" id="UPA00084">
    <property type="reaction ID" value="UER00504"/>
</dbReference>